<reference evidence="1" key="1">
    <citation type="submission" date="2019-04" db="EMBL/GenBank/DDBJ databases">
        <title>Whole genome sequencing of oral phylogroup 2 treponemes.</title>
        <authorList>
            <person name="Chan Y."/>
            <person name="Zeng H.H."/>
            <person name="Yu X.L."/>
            <person name="Leung W.K."/>
            <person name="Watt R.M."/>
        </authorList>
    </citation>
    <scope>NUCLEOTIDE SEQUENCE</scope>
    <source>
        <strain evidence="1">OMZ 847</strain>
    </source>
</reference>
<accession>A0ABY5HU28</accession>
<protein>
    <recommendedName>
        <fullName evidence="3">Outer membrane lipoprotein-sorting protein</fullName>
    </recommendedName>
</protein>
<dbReference type="Proteomes" id="UP001059401">
    <property type="component" value="Chromosome"/>
</dbReference>
<gene>
    <name evidence="1" type="ORF">E4N76_01075</name>
</gene>
<sequence>MKSFFIFLLVLIILFNIVLWHKTNVSVDFIHEYYKEFKQFIKTGEKAAVLEKYTKDGFLFFCDLKHAIELYYFEMESPSMILIKVFTDRDDIEAIHIKHWTLIIEDIGVELHSENILESKPGYINFKENFDRTVYKNTPLNIYDDRPGTKYGWSSRFLLGKFLPDTINKEKDLKRFRKIKEVKFITVFEYKVNNEIREINITSIYRPKVRVSSAFWDKWMSV</sequence>
<evidence type="ECO:0000313" key="2">
    <source>
        <dbReference type="Proteomes" id="UP001059401"/>
    </source>
</evidence>
<name>A0ABY5HU28_9SPIR</name>
<dbReference type="EMBL" id="CP038802">
    <property type="protein sequence ID" value="UTY27733.1"/>
    <property type="molecule type" value="Genomic_DNA"/>
</dbReference>
<organism evidence="1 2">
    <name type="scientific">Treponema putidum</name>
    <dbReference type="NCBI Taxonomy" id="221027"/>
    <lineage>
        <taxon>Bacteria</taxon>
        <taxon>Pseudomonadati</taxon>
        <taxon>Spirochaetota</taxon>
        <taxon>Spirochaetia</taxon>
        <taxon>Spirochaetales</taxon>
        <taxon>Treponemataceae</taxon>
        <taxon>Treponema</taxon>
    </lineage>
</organism>
<evidence type="ECO:0008006" key="3">
    <source>
        <dbReference type="Google" id="ProtNLM"/>
    </source>
</evidence>
<proteinExistence type="predicted"/>
<dbReference type="RefSeq" id="WP_255805769.1">
    <property type="nucleotide sequence ID" value="NZ_CP038802.1"/>
</dbReference>
<evidence type="ECO:0000313" key="1">
    <source>
        <dbReference type="EMBL" id="UTY27733.1"/>
    </source>
</evidence>
<keyword evidence="2" id="KW-1185">Reference proteome</keyword>